<dbReference type="FunCoup" id="E4V569">
    <property type="interactions" value="650"/>
</dbReference>
<evidence type="ECO:0000256" key="9">
    <source>
        <dbReference type="PIRNR" id="PIRNR017215"/>
    </source>
</evidence>
<dbReference type="GeneID" id="10025213"/>
<keyword evidence="11" id="KW-1185">Reference proteome</keyword>
<dbReference type="OMA" id="QIVEVCM"/>
<comment type="subunit">
    <text evidence="9">Component of the endosomal sorting complex required for transport II (ESCRT-II).</text>
</comment>
<evidence type="ECO:0000256" key="5">
    <source>
        <dbReference type="ARBA" id="ARBA00022490"/>
    </source>
</evidence>
<keyword evidence="6" id="KW-0967">Endosome</keyword>
<dbReference type="InterPro" id="IPR036388">
    <property type="entry name" value="WH-like_DNA-bd_sf"/>
</dbReference>
<dbReference type="PANTHER" id="PTHR12806">
    <property type="entry name" value="EAP30 SUBUNIT OF ELL COMPLEX"/>
    <property type="match status" value="1"/>
</dbReference>
<sequence>MSSRRGVGLGAFVNKNQASQSFAAHGANLRSTHASSLQTQLSVFQSLLHTFALEHGETIKSNPTFRAEFARMCHAIGVDPLAASNIKGKGKRGFGEGGSFWTQILGGDVNDFYFEVAVRVVELCRETRAENGGLISVEACRKVVGAGKAIGGGLEVSEDDILRAVESLAPLGSGLNVVKVGSKQYIRSVPKELNTDQATVLEVIQLLGFVTVSMLQLNLQWEKARSKTVIDDLLADGLVWVDSQAAEAEYWSPQYLQEESR</sequence>
<dbReference type="RefSeq" id="XP_003169978.1">
    <property type="nucleotide sequence ID" value="XM_003169930.1"/>
</dbReference>
<comment type="function">
    <text evidence="9">Component of the endosomal sorting complex required for transport II (ESCRT-II), which is required for multivesicular body (MVB) formation and sorting of endosomal cargo proteins into MVBs.</text>
</comment>
<dbReference type="EMBL" id="DS989829">
    <property type="protein sequence ID" value="EFR05143.1"/>
    <property type="molecule type" value="Genomic_DNA"/>
</dbReference>
<evidence type="ECO:0000313" key="10">
    <source>
        <dbReference type="EMBL" id="EFR05143.1"/>
    </source>
</evidence>
<keyword evidence="8" id="KW-0472">Membrane</keyword>
<organism evidence="11">
    <name type="scientific">Arthroderma gypseum (strain ATCC MYA-4604 / CBS 118893)</name>
    <name type="common">Microsporum gypseum</name>
    <dbReference type="NCBI Taxonomy" id="535722"/>
    <lineage>
        <taxon>Eukaryota</taxon>
        <taxon>Fungi</taxon>
        <taxon>Dikarya</taxon>
        <taxon>Ascomycota</taxon>
        <taxon>Pezizomycotina</taxon>
        <taxon>Eurotiomycetes</taxon>
        <taxon>Eurotiomycetidae</taxon>
        <taxon>Onygenales</taxon>
        <taxon>Arthrodermataceae</taxon>
        <taxon>Nannizzia</taxon>
    </lineage>
</organism>
<evidence type="ECO:0000313" key="11">
    <source>
        <dbReference type="Proteomes" id="UP000002669"/>
    </source>
</evidence>
<dbReference type="Pfam" id="PF04157">
    <property type="entry name" value="EAP30"/>
    <property type="match status" value="1"/>
</dbReference>
<keyword evidence="5" id="KW-0963">Cytoplasm</keyword>
<dbReference type="PANTHER" id="PTHR12806:SF0">
    <property type="entry name" value="VACUOLAR-SORTING PROTEIN SNF8"/>
    <property type="match status" value="1"/>
</dbReference>
<dbReference type="FunFam" id="1.10.10.10:FF:000085">
    <property type="entry name" value="Vacuolar-sorting protein SNF8"/>
    <property type="match status" value="1"/>
</dbReference>
<dbReference type="GO" id="GO:0016604">
    <property type="term" value="C:nuclear body"/>
    <property type="evidence" value="ECO:0007669"/>
    <property type="project" value="EnsemblFungi"/>
</dbReference>
<proteinExistence type="inferred from homology"/>
<keyword evidence="7 9" id="KW-0653">Protein transport</keyword>
<dbReference type="FunFam" id="1.10.10.10:FF:000397">
    <property type="entry name" value="Vacuolar-sorting protein SNF8"/>
    <property type="match status" value="1"/>
</dbReference>
<evidence type="ECO:0000256" key="2">
    <source>
        <dbReference type="ARBA" id="ARBA00004496"/>
    </source>
</evidence>
<evidence type="ECO:0000256" key="3">
    <source>
        <dbReference type="ARBA" id="ARBA00009834"/>
    </source>
</evidence>
<dbReference type="GO" id="GO:0043328">
    <property type="term" value="P:protein transport to vacuole involved in ubiquitin-dependent protein catabolic process via the multivesicular body sorting pathway"/>
    <property type="evidence" value="ECO:0007669"/>
    <property type="project" value="EnsemblFungi"/>
</dbReference>
<comment type="similarity">
    <text evidence="3 9">Belongs to the SNF8 family.</text>
</comment>
<dbReference type="eggNOG" id="KOG3341">
    <property type="taxonomic scope" value="Eukaryota"/>
</dbReference>
<dbReference type="SUPFAM" id="SSF46785">
    <property type="entry name" value="Winged helix' DNA-binding domain"/>
    <property type="match status" value="2"/>
</dbReference>
<dbReference type="GO" id="GO:0000742">
    <property type="term" value="P:karyogamy involved in conjugation with cellular fusion"/>
    <property type="evidence" value="ECO:0007669"/>
    <property type="project" value="EnsemblFungi"/>
</dbReference>
<dbReference type="Gene3D" id="6.10.140.180">
    <property type="match status" value="1"/>
</dbReference>
<dbReference type="OrthoDB" id="283883at2759"/>
<dbReference type="VEuPathDB" id="FungiDB:MGYG_08155"/>
<dbReference type="GO" id="GO:0000122">
    <property type="term" value="P:negative regulation of transcription by RNA polymerase II"/>
    <property type="evidence" value="ECO:0007669"/>
    <property type="project" value="EnsemblFungi"/>
</dbReference>
<dbReference type="InterPro" id="IPR040608">
    <property type="entry name" value="Snf8/Vps36"/>
</dbReference>
<protein>
    <recommendedName>
        <fullName evidence="9">Vacuolar-sorting protein SNF8</fullName>
    </recommendedName>
</protein>
<dbReference type="InParanoid" id="E4V569"/>
<dbReference type="Proteomes" id="UP000002669">
    <property type="component" value="Unassembled WGS sequence"/>
</dbReference>
<dbReference type="STRING" id="535722.E4V569"/>
<dbReference type="HOGENOM" id="CLU_070147_0_0_1"/>
<evidence type="ECO:0000256" key="8">
    <source>
        <dbReference type="ARBA" id="ARBA00023136"/>
    </source>
</evidence>
<comment type="subcellular location">
    <subcellularLocation>
        <location evidence="2">Cytoplasm</location>
    </subcellularLocation>
    <subcellularLocation>
        <location evidence="1">Endosome membrane</location>
        <topology evidence="1">Peripheral membrane protein</topology>
    </subcellularLocation>
</comment>
<name>E4V569_ARTGP</name>
<dbReference type="Gene3D" id="1.10.10.10">
    <property type="entry name" value="Winged helix-like DNA-binding domain superfamily/Winged helix DNA-binding domain"/>
    <property type="match status" value="2"/>
</dbReference>
<dbReference type="GO" id="GO:1904669">
    <property type="term" value="P:ATP export"/>
    <property type="evidence" value="ECO:0007669"/>
    <property type="project" value="EnsemblFungi"/>
</dbReference>
<dbReference type="InterPro" id="IPR036390">
    <property type="entry name" value="WH_DNA-bd_sf"/>
</dbReference>
<keyword evidence="4 9" id="KW-0813">Transport</keyword>
<dbReference type="AlphaFoldDB" id="E4V569"/>
<evidence type="ECO:0000256" key="7">
    <source>
        <dbReference type="ARBA" id="ARBA00022927"/>
    </source>
</evidence>
<dbReference type="GO" id="GO:0006623">
    <property type="term" value="P:protein targeting to vacuole"/>
    <property type="evidence" value="ECO:0007669"/>
    <property type="project" value="EnsemblFungi"/>
</dbReference>
<reference evidence="11" key="1">
    <citation type="journal article" date="2012" name="MBio">
        <title>Comparative genome analysis of Trichophyton rubrum and related dermatophytes reveals candidate genes involved in infection.</title>
        <authorList>
            <person name="Martinez D.A."/>
            <person name="Oliver B.G."/>
            <person name="Graeser Y."/>
            <person name="Goldberg J.M."/>
            <person name="Li W."/>
            <person name="Martinez-Rossi N.M."/>
            <person name="Monod M."/>
            <person name="Shelest E."/>
            <person name="Barton R.C."/>
            <person name="Birch E."/>
            <person name="Brakhage A.A."/>
            <person name="Chen Z."/>
            <person name="Gurr S.J."/>
            <person name="Heiman D."/>
            <person name="Heitman J."/>
            <person name="Kosti I."/>
            <person name="Rossi A."/>
            <person name="Saif S."/>
            <person name="Samalova M."/>
            <person name="Saunders C.W."/>
            <person name="Shea T."/>
            <person name="Summerbell R.C."/>
            <person name="Xu J."/>
            <person name="Young S."/>
            <person name="Zeng Q."/>
            <person name="Birren B.W."/>
            <person name="Cuomo C.A."/>
            <person name="White T.C."/>
        </authorList>
    </citation>
    <scope>NUCLEOTIDE SEQUENCE [LARGE SCALE GENOMIC DNA]</scope>
    <source>
        <strain evidence="11">ATCC MYA-4604 / CBS 118893</strain>
    </source>
</reference>
<dbReference type="PIRSF" id="PIRSF017215">
    <property type="entry name" value="ESCRT2_Vps22"/>
    <property type="match status" value="1"/>
</dbReference>
<evidence type="ECO:0000256" key="6">
    <source>
        <dbReference type="ARBA" id="ARBA00022753"/>
    </source>
</evidence>
<dbReference type="GO" id="GO:0000814">
    <property type="term" value="C:ESCRT II complex"/>
    <property type="evidence" value="ECO:0007669"/>
    <property type="project" value="UniProtKB-UniRule"/>
</dbReference>
<evidence type="ECO:0000256" key="4">
    <source>
        <dbReference type="ARBA" id="ARBA00022448"/>
    </source>
</evidence>
<accession>E4V569</accession>
<evidence type="ECO:0000256" key="1">
    <source>
        <dbReference type="ARBA" id="ARBA00004481"/>
    </source>
</evidence>
<dbReference type="InterPro" id="IPR016689">
    <property type="entry name" value="ESCRT-2_cplx_Snf8"/>
</dbReference>
<gene>
    <name evidence="10" type="ORF">MGYG_08155</name>
</gene>